<dbReference type="Proteomes" id="UP000268014">
    <property type="component" value="Unassembled WGS sequence"/>
</dbReference>
<dbReference type="OrthoDB" id="3626597at2759"/>
<keyword evidence="9" id="KW-0482">Metalloprotease</keyword>
<keyword evidence="4" id="KW-0645">Protease</keyword>
<evidence type="ECO:0000256" key="10">
    <source>
        <dbReference type="PROSITE-ProRule" id="PRU01379"/>
    </source>
</evidence>
<accession>A0A0N4WI42</accession>
<evidence type="ECO:0000259" key="12">
    <source>
        <dbReference type="PROSITE" id="PS52035"/>
    </source>
</evidence>
<comment type="similarity">
    <text evidence="2 10">Belongs to the peptidase M14 family.</text>
</comment>
<evidence type="ECO:0000256" key="7">
    <source>
        <dbReference type="ARBA" id="ARBA00022801"/>
    </source>
</evidence>
<gene>
    <name evidence="13" type="ORF">HPLM_LOCUS10594</name>
</gene>
<evidence type="ECO:0000256" key="3">
    <source>
        <dbReference type="ARBA" id="ARBA00022645"/>
    </source>
</evidence>
<comment type="cofactor">
    <cofactor evidence="1">
        <name>Zn(2+)</name>
        <dbReference type="ChEBI" id="CHEBI:29105"/>
    </cofactor>
</comment>
<evidence type="ECO:0000313" key="14">
    <source>
        <dbReference type="Proteomes" id="UP000268014"/>
    </source>
</evidence>
<keyword evidence="8" id="KW-0862">Zinc</keyword>
<keyword evidence="7" id="KW-0378">Hydrolase</keyword>
<dbReference type="InterPro" id="IPR000834">
    <property type="entry name" value="Peptidase_M14"/>
</dbReference>
<dbReference type="STRING" id="6290.A0A0N4WI42"/>
<feature type="chain" id="PRO_5043123764" evidence="11">
    <location>
        <begin position="20"/>
        <end position="331"/>
    </location>
</feature>
<evidence type="ECO:0000256" key="9">
    <source>
        <dbReference type="ARBA" id="ARBA00023049"/>
    </source>
</evidence>
<dbReference type="GO" id="GO:0004181">
    <property type="term" value="F:metallocarboxypeptidase activity"/>
    <property type="evidence" value="ECO:0007669"/>
    <property type="project" value="InterPro"/>
</dbReference>
<dbReference type="GO" id="GO:0005615">
    <property type="term" value="C:extracellular space"/>
    <property type="evidence" value="ECO:0007669"/>
    <property type="project" value="TreeGrafter"/>
</dbReference>
<dbReference type="FunFam" id="3.40.630.10:FF:000084">
    <property type="entry name" value="Carboxypeptidase B2"/>
    <property type="match status" value="1"/>
</dbReference>
<keyword evidence="5" id="KW-0479">Metal-binding</keyword>
<keyword evidence="6 11" id="KW-0732">Signal</keyword>
<dbReference type="PROSITE" id="PS52035">
    <property type="entry name" value="PEPTIDASE_M14"/>
    <property type="match status" value="1"/>
</dbReference>
<organism evidence="15">
    <name type="scientific">Haemonchus placei</name>
    <name type="common">Barber's pole worm</name>
    <dbReference type="NCBI Taxonomy" id="6290"/>
    <lineage>
        <taxon>Eukaryota</taxon>
        <taxon>Metazoa</taxon>
        <taxon>Ecdysozoa</taxon>
        <taxon>Nematoda</taxon>
        <taxon>Chromadorea</taxon>
        <taxon>Rhabditida</taxon>
        <taxon>Rhabditina</taxon>
        <taxon>Rhabditomorpha</taxon>
        <taxon>Strongyloidea</taxon>
        <taxon>Trichostrongylidae</taxon>
        <taxon>Haemonchus</taxon>
    </lineage>
</organism>
<evidence type="ECO:0000256" key="4">
    <source>
        <dbReference type="ARBA" id="ARBA00022670"/>
    </source>
</evidence>
<sequence>MITYNTCLYLFTLIMTVGGETPFFDLTRYNDFPEIEEYVRGVAKMNPEFVSLRLIGHSREDRPLLGLKITADLQSKNISETSEWPSFSIGIMLVQKYKIDDKITAYVDSLDIYIFPVLNPDGFIFSRTSTRAIIRQWRKNRAPENCTGSVGYLEDICCEGVDLNRNYDLGEPETRSVVEFCEIYGRLHALVSMHTHGQLWILPYNHHKRTYPEDFKELEKLAARAAQKVYSYRETKYRIGTAADMLGTATGGATDWIKKNTPTKYVYVLELPPDMSTWFAFQIKPHWLIPIGKETWMGIKVILDQVIEETITERKRRMTQNTSHISSRARF</sequence>
<reference evidence="13 14" key="2">
    <citation type="submission" date="2018-11" db="EMBL/GenBank/DDBJ databases">
        <authorList>
            <consortium name="Pathogen Informatics"/>
        </authorList>
    </citation>
    <scope>NUCLEOTIDE SEQUENCE [LARGE SCALE GENOMIC DNA]</scope>
    <source>
        <strain evidence="13 14">MHpl1</strain>
    </source>
</reference>
<keyword evidence="14" id="KW-1185">Reference proteome</keyword>
<dbReference type="PANTHER" id="PTHR11705:SF59">
    <property type="entry name" value="PEPTIDASE M14 CARBOXYPEPTIDASE A DOMAIN-CONTAINING PROTEIN"/>
    <property type="match status" value="1"/>
</dbReference>
<feature type="signal peptide" evidence="11">
    <location>
        <begin position="1"/>
        <end position="19"/>
    </location>
</feature>
<evidence type="ECO:0000256" key="11">
    <source>
        <dbReference type="SAM" id="SignalP"/>
    </source>
</evidence>
<proteinExistence type="inferred from homology"/>
<evidence type="ECO:0000256" key="1">
    <source>
        <dbReference type="ARBA" id="ARBA00001947"/>
    </source>
</evidence>
<dbReference type="AlphaFoldDB" id="A0A0N4WI42"/>
<evidence type="ECO:0000313" key="15">
    <source>
        <dbReference type="WBParaSite" id="HPLM_0001060201-mRNA-1"/>
    </source>
</evidence>
<evidence type="ECO:0000256" key="6">
    <source>
        <dbReference type="ARBA" id="ARBA00022729"/>
    </source>
</evidence>
<protein>
    <submittedName>
        <fullName evidence="15">Peptidase_M14 domain-containing protein</fullName>
    </submittedName>
</protein>
<dbReference type="Gene3D" id="3.40.630.10">
    <property type="entry name" value="Zn peptidases"/>
    <property type="match status" value="1"/>
</dbReference>
<feature type="domain" description="Peptidase M14" evidence="12">
    <location>
        <begin position="28"/>
        <end position="306"/>
    </location>
</feature>
<dbReference type="SMART" id="SM00631">
    <property type="entry name" value="Zn_pept"/>
    <property type="match status" value="1"/>
</dbReference>
<evidence type="ECO:0000256" key="8">
    <source>
        <dbReference type="ARBA" id="ARBA00022833"/>
    </source>
</evidence>
<dbReference type="WBParaSite" id="HPLM_0001060201-mRNA-1">
    <property type="protein sequence ID" value="HPLM_0001060201-mRNA-1"/>
    <property type="gene ID" value="HPLM_0001060201"/>
</dbReference>
<evidence type="ECO:0000256" key="2">
    <source>
        <dbReference type="ARBA" id="ARBA00005988"/>
    </source>
</evidence>
<dbReference type="GO" id="GO:0006508">
    <property type="term" value="P:proteolysis"/>
    <property type="evidence" value="ECO:0007669"/>
    <property type="project" value="UniProtKB-KW"/>
</dbReference>
<name>A0A0N4WI42_HAEPC</name>
<dbReference type="OMA" id="LVSMHTH"/>
<evidence type="ECO:0000313" key="13">
    <source>
        <dbReference type="EMBL" id="VDO40595.1"/>
    </source>
</evidence>
<dbReference type="Pfam" id="PF00246">
    <property type="entry name" value="Peptidase_M14"/>
    <property type="match status" value="1"/>
</dbReference>
<keyword evidence="3" id="KW-0121">Carboxypeptidase</keyword>
<dbReference type="SUPFAM" id="SSF53187">
    <property type="entry name" value="Zn-dependent exopeptidases"/>
    <property type="match status" value="1"/>
</dbReference>
<reference evidence="15" key="1">
    <citation type="submission" date="2017-02" db="UniProtKB">
        <authorList>
            <consortium name="WormBaseParasite"/>
        </authorList>
    </citation>
    <scope>IDENTIFICATION</scope>
</reference>
<feature type="active site" description="Proton donor/acceptor" evidence="10">
    <location>
        <position position="270"/>
    </location>
</feature>
<dbReference type="GO" id="GO:0008270">
    <property type="term" value="F:zinc ion binding"/>
    <property type="evidence" value="ECO:0007669"/>
    <property type="project" value="InterPro"/>
</dbReference>
<dbReference type="EMBL" id="UZAF01017338">
    <property type="protein sequence ID" value="VDO40595.1"/>
    <property type="molecule type" value="Genomic_DNA"/>
</dbReference>
<evidence type="ECO:0000256" key="5">
    <source>
        <dbReference type="ARBA" id="ARBA00022723"/>
    </source>
</evidence>
<dbReference type="PANTHER" id="PTHR11705">
    <property type="entry name" value="PROTEASE FAMILY M14 CARBOXYPEPTIDASE A,B"/>
    <property type="match status" value="1"/>
</dbReference>